<name>A0AA40C2E1_9PEZI</name>
<evidence type="ECO:0000313" key="3">
    <source>
        <dbReference type="Proteomes" id="UP001175000"/>
    </source>
</evidence>
<evidence type="ECO:0000313" key="2">
    <source>
        <dbReference type="EMBL" id="KAK0622492.1"/>
    </source>
</evidence>
<dbReference type="Proteomes" id="UP001175000">
    <property type="component" value="Unassembled WGS sequence"/>
</dbReference>
<dbReference type="EMBL" id="JAULSU010000003">
    <property type="protein sequence ID" value="KAK0622492.1"/>
    <property type="molecule type" value="Genomic_DNA"/>
</dbReference>
<keyword evidence="3" id="KW-1185">Reference proteome</keyword>
<keyword evidence="1" id="KW-1133">Transmembrane helix</keyword>
<keyword evidence="1" id="KW-0472">Membrane</keyword>
<feature type="transmembrane region" description="Helical" evidence="1">
    <location>
        <begin position="6"/>
        <end position="26"/>
    </location>
</feature>
<dbReference type="PANTHER" id="PTHR35896:SF3">
    <property type="entry name" value="MAJOR FACILITATOR SUPERFAMILY TRANSPORTER"/>
    <property type="match status" value="1"/>
</dbReference>
<proteinExistence type="predicted"/>
<dbReference type="AlphaFoldDB" id="A0AA40C2E1"/>
<organism evidence="2 3">
    <name type="scientific">Immersiella caudata</name>
    <dbReference type="NCBI Taxonomy" id="314043"/>
    <lineage>
        <taxon>Eukaryota</taxon>
        <taxon>Fungi</taxon>
        <taxon>Dikarya</taxon>
        <taxon>Ascomycota</taxon>
        <taxon>Pezizomycotina</taxon>
        <taxon>Sordariomycetes</taxon>
        <taxon>Sordariomycetidae</taxon>
        <taxon>Sordariales</taxon>
        <taxon>Lasiosphaeriaceae</taxon>
        <taxon>Immersiella</taxon>
    </lineage>
</organism>
<dbReference type="PANTHER" id="PTHR35896">
    <property type="entry name" value="IG-LIKE DOMAIN-CONTAINING PROTEIN"/>
    <property type="match status" value="1"/>
</dbReference>
<sequence length="188" mass="21235">MPSHTLTFVGTLGIVITTVALSLLLLSGVNTNAHFLFPTSTQQQHDVVTQCGNTTTAARALGCHFDPMSFSWLPPQCYDANLTAQFLSIHAWQWFSTPERKEEVSNDAVLRGDHEYLYVSWEYHKLHCTYMWRKMHRAMLGVMDLDGYVGNYRHTEHCEDILTREERGGGNGLTVIRRKFVGCGLGAL</sequence>
<gene>
    <name evidence="2" type="ORF">B0T14DRAFT_513942</name>
</gene>
<evidence type="ECO:0000256" key="1">
    <source>
        <dbReference type="SAM" id="Phobius"/>
    </source>
</evidence>
<dbReference type="InterPro" id="IPR053008">
    <property type="entry name" value="Phomopsin_biosynth_assoc"/>
</dbReference>
<accession>A0AA40C2E1</accession>
<protein>
    <submittedName>
        <fullName evidence="2">Uncharacterized protein</fullName>
    </submittedName>
</protein>
<reference evidence="2" key="1">
    <citation type="submission" date="2023-06" db="EMBL/GenBank/DDBJ databases">
        <title>Genome-scale phylogeny and comparative genomics of the fungal order Sordariales.</title>
        <authorList>
            <consortium name="Lawrence Berkeley National Laboratory"/>
            <person name="Hensen N."/>
            <person name="Bonometti L."/>
            <person name="Westerberg I."/>
            <person name="Brannstrom I.O."/>
            <person name="Guillou S."/>
            <person name="Cros-Aarteil S."/>
            <person name="Calhoun S."/>
            <person name="Haridas S."/>
            <person name="Kuo A."/>
            <person name="Mondo S."/>
            <person name="Pangilinan J."/>
            <person name="Riley R."/>
            <person name="Labutti K."/>
            <person name="Andreopoulos B."/>
            <person name="Lipzen A."/>
            <person name="Chen C."/>
            <person name="Yanf M."/>
            <person name="Daum C."/>
            <person name="Ng V."/>
            <person name="Clum A."/>
            <person name="Steindorff A."/>
            <person name="Ohm R."/>
            <person name="Martin F."/>
            <person name="Silar P."/>
            <person name="Natvig D."/>
            <person name="Lalanne C."/>
            <person name="Gautier V."/>
            <person name="Ament-Velasquez S.L."/>
            <person name="Kruys A."/>
            <person name="Hutchinson M.I."/>
            <person name="Powell A.J."/>
            <person name="Barry K."/>
            <person name="Miller A.N."/>
            <person name="Grigoriev I.V."/>
            <person name="Debuchy R."/>
            <person name="Gladieux P."/>
            <person name="Thoren M.H."/>
            <person name="Johannesson H."/>
        </authorList>
    </citation>
    <scope>NUCLEOTIDE SEQUENCE</scope>
    <source>
        <strain evidence="2">CBS 606.72</strain>
    </source>
</reference>
<keyword evidence="1" id="KW-0812">Transmembrane</keyword>
<comment type="caution">
    <text evidence="2">The sequence shown here is derived from an EMBL/GenBank/DDBJ whole genome shotgun (WGS) entry which is preliminary data.</text>
</comment>